<evidence type="ECO:0000256" key="7">
    <source>
        <dbReference type="ARBA" id="ARBA00022840"/>
    </source>
</evidence>
<keyword evidence="12" id="KW-1185">Reference proteome</keyword>
<dbReference type="EMBL" id="BJUZ01000001">
    <property type="protein sequence ID" value="GEK92575.1"/>
    <property type="molecule type" value="Genomic_DNA"/>
</dbReference>
<evidence type="ECO:0000256" key="2">
    <source>
        <dbReference type="ARBA" id="ARBA00008420"/>
    </source>
</evidence>
<dbReference type="Gene3D" id="3.40.50.300">
    <property type="entry name" value="P-loop containing nucleotide triphosphate hydrolases"/>
    <property type="match status" value="1"/>
</dbReference>
<accession>A0A511AWI9</accession>
<dbReference type="EC" id="2.7.1.12" evidence="3 10"/>
<reference evidence="11 12" key="1">
    <citation type="submission" date="2019-07" db="EMBL/GenBank/DDBJ databases">
        <title>Whole genome shotgun sequence of Gluconobacter wancherniae NBRC 103581.</title>
        <authorList>
            <person name="Hosoyama A."/>
            <person name="Uohara A."/>
            <person name="Ohji S."/>
            <person name="Ichikawa N."/>
        </authorList>
    </citation>
    <scope>NUCLEOTIDE SEQUENCE [LARGE SCALE GENOMIC DNA]</scope>
    <source>
        <strain evidence="11 12">NBRC 103581</strain>
    </source>
</reference>
<evidence type="ECO:0000256" key="9">
    <source>
        <dbReference type="ARBA" id="ARBA00048090"/>
    </source>
</evidence>
<keyword evidence="8" id="KW-0311">Gluconate utilization</keyword>
<dbReference type="SUPFAM" id="SSF52540">
    <property type="entry name" value="P-loop containing nucleoside triphosphate hydrolases"/>
    <property type="match status" value="1"/>
</dbReference>
<protein>
    <recommendedName>
        <fullName evidence="3 10">Gluconokinase</fullName>
        <ecNumber evidence="3 10">2.7.1.12</ecNumber>
    </recommendedName>
</protein>
<sequence>MGTLNPAQAVTEDTADIGVKPHYLVVMGVSGTGKTTVATGVATRLGWNFQEGDALHPQSNVDKMSAGKPLTDEDRAPWLELCRDWLREQVKLGKGAVLTCSALKRIYRDTLSKGLPVEFVHLQISPDVLTERMNQRSGHFMPPSLLPSQLATLEEPGDDEPVIRVSGEAPPPLILEKLLSRLRDRK</sequence>
<keyword evidence="4 10" id="KW-0808">Transferase</keyword>
<dbReference type="FunFam" id="3.40.50.300:FF:000522">
    <property type="entry name" value="Gluconokinase"/>
    <property type="match status" value="1"/>
</dbReference>
<dbReference type="CDD" id="cd02021">
    <property type="entry name" value="GntK"/>
    <property type="match status" value="1"/>
</dbReference>
<dbReference type="OrthoDB" id="9795716at2"/>
<dbReference type="GO" id="GO:0019521">
    <property type="term" value="P:D-gluconate metabolic process"/>
    <property type="evidence" value="ECO:0007669"/>
    <property type="project" value="UniProtKB-KW"/>
</dbReference>
<dbReference type="InterPro" id="IPR006001">
    <property type="entry name" value="Therm_gnt_kin"/>
</dbReference>
<evidence type="ECO:0000256" key="8">
    <source>
        <dbReference type="ARBA" id="ARBA00023064"/>
    </source>
</evidence>
<comment type="catalytic activity">
    <reaction evidence="9 10">
        <text>D-gluconate + ATP = 6-phospho-D-gluconate + ADP + H(+)</text>
        <dbReference type="Rhea" id="RHEA:19433"/>
        <dbReference type="ChEBI" id="CHEBI:15378"/>
        <dbReference type="ChEBI" id="CHEBI:18391"/>
        <dbReference type="ChEBI" id="CHEBI:30616"/>
        <dbReference type="ChEBI" id="CHEBI:58759"/>
        <dbReference type="ChEBI" id="CHEBI:456216"/>
        <dbReference type="EC" id="2.7.1.12"/>
    </reaction>
</comment>
<dbReference type="PANTHER" id="PTHR43442:SF3">
    <property type="entry name" value="GLUCONOKINASE-RELATED"/>
    <property type="match status" value="1"/>
</dbReference>
<evidence type="ECO:0000256" key="10">
    <source>
        <dbReference type="RuleBase" id="RU363066"/>
    </source>
</evidence>
<dbReference type="GO" id="GO:0046316">
    <property type="term" value="F:gluconokinase activity"/>
    <property type="evidence" value="ECO:0007669"/>
    <property type="project" value="UniProtKB-EC"/>
</dbReference>
<dbReference type="Proteomes" id="UP000321230">
    <property type="component" value="Unassembled WGS sequence"/>
</dbReference>
<evidence type="ECO:0000313" key="11">
    <source>
        <dbReference type="EMBL" id="GEK92575.1"/>
    </source>
</evidence>
<organism evidence="11 12">
    <name type="scientific">Gluconobacter wancherniae NBRC 103581</name>
    <dbReference type="NCBI Taxonomy" id="656744"/>
    <lineage>
        <taxon>Bacteria</taxon>
        <taxon>Pseudomonadati</taxon>
        <taxon>Pseudomonadota</taxon>
        <taxon>Alphaproteobacteria</taxon>
        <taxon>Acetobacterales</taxon>
        <taxon>Acetobacteraceae</taxon>
        <taxon>Gluconobacter</taxon>
    </lineage>
</organism>
<gene>
    <name evidence="11" type="ORF">GWA01_03450</name>
</gene>
<dbReference type="NCBIfam" id="TIGR01313">
    <property type="entry name" value="therm_gnt_kin"/>
    <property type="match status" value="1"/>
</dbReference>
<evidence type="ECO:0000256" key="5">
    <source>
        <dbReference type="ARBA" id="ARBA00022741"/>
    </source>
</evidence>
<comment type="similarity">
    <text evidence="2 10">Belongs to the gluconokinase GntK/GntV family.</text>
</comment>
<keyword evidence="7 10" id="KW-0067">ATP-binding</keyword>
<comment type="pathway">
    <text evidence="1">Carbohydrate acid metabolism.</text>
</comment>
<keyword evidence="5 10" id="KW-0547">Nucleotide-binding</keyword>
<keyword evidence="6 10" id="KW-0418">Kinase</keyword>
<evidence type="ECO:0000256" key="6">
    <source>
        <dbReference type="ARBA" id="ARBA00022777"/>
    </source>
</evidence>
<dbReference type="GO" id="GO:0005524">
    <property type="term" value="F:ATP binding"/>
    <property type="evidence" value="ECO:0007669"/>
    <property type="project" value="UniProtKB-KW"/>
</dbReference>
<evidence type="ECO:0000256" key="3">
    <source>
        <dbReference type="ARBA" id="ARBA00012054"/>
    </source>
</evidence>
<evidence type="ECO:0000256" key="4">
    <source>
        <dbReference type="ARBA" id="ARBA00022679"/>
    </source>
</evidence>
<dbReference type="Pfam" id="PF13671">
    <property type="entry name" value="AAA_33"/>
    <property type="match status" value="1"/>
</dbReference>
<name>A0A511AWI9_9PROT</name>
<dbReference type="RefSeq" id="WP_146793403.1">
    <property type="nucleotide sequence ID" value="NZ_BARC01000005.1"/>
</dbReference>
<dbReference type="PANTHER" id="PTHR43442">
    <property type="entry name" value="GLUCONOKINASE-RELATED"/>
    <property type="match status" value="1"/>
</dbReference>
<dbReference type="InterPro" id="IPR027417">
    <property type="entry name" value="P-loop_NTPase"/>
</dbReference>
<comment type="caution">
    <text evidence="11">The sequence shown here is derived from an EMBL/GenBank/DDBJ whole genome shotgun (WGS) entry which is preliminary data.</text>
</comment>
<dbReference type="AlphaFoldDB" id="A0A511AWI9"/>
<evidence type="ECO:0000313" key="12">
    <source>
        <dbReference type="Proteomes" id="UP000321230"/>
    </source>
</evidence>
<proteinExistence type="inferred from homology"/>
<dbReference type="GO" id="GO:0005737">
    <property type="term" value="C:cytoplasm"/>
    <property type="evidence" value="ECO:0007669"/>
    <property type="project" value="TreeGrafter"/>
</dbReference>
<evidence type="ECO:0000256" key="1">
    <source>
        <dbReference type="ARBA" id="ARBA00004761"/>
    </source>
</evidence>